<dbReference type="InterPro" id="IPR051795">
    <property type="entry name" value="Glycosyl_Hydrlase_43"/>
</dbReference>
<proteinExistence type="inferred from homology"/>
<dbReference type="Pfam" id="PF04616">
    <property type="entry name" value="Glyco_hydro_43"/>
    <property type="match status" value="1"/>
</dbReference>
<dbReference type="PANTHER" id="PTHR42812:SF15">
    <property type="entry name" value="HYDROLASE, PUTATIVE (AFU_ORTHOLOGUE AFUA_2G00930)-RELATED"/>
    <property type="match status" value="1"/>
</dbReference>
<protein>
    <recommendedName>
        <fullName evidence="7">CBM1 domain-containing protein</fullName>
    </recommendedName>
</protein>
<dbReference type="InterPro" id="IPR023296">
    <property type="entry name" value="Glyco_hydro_beta-prop_sf"/>
</dbReference>
<dbReference type="SMART" id="SM00236">
    <property type="entry name" value="fCBD"/>
    <property type="match status" value="1"/>
</dbReference>
<dbReference type="SUPFAM" id="SSF57180">
    <property type="entry name" value="Cellulose-binding domain"/>
    <property type="match status" value="1"/>
</dbReference>
<dbReference type="GO" id="GO:0030248">
    <property type="term" value="F:cellulose binding"/>
    <property type="evidence" value="ECO:0007669"/>
    <property type="project" value="InterPro"/>
</dbReference>
<evidence type="ECO:0000256" key="1">
    <source>
        <dbReference type="ARBA" id="ARBA00009865"/>
    </source>
</evidence>
<comment type="similarity">
    <text evidence="1">Belongs to the glycosyl hydrolase 43 family.</text>
</comment>
<accession>A0AAV9XMD7</accession>
<dbReference type="InterPro" id="IPR041542">
    <property type="entry name" value="GH43_C2"/>
</dbReference>
<dbReference type="InterPro" id="IPR006710">
    <property type="entry name" value="Glyco_hydro_43"/>
</dbReference>
<feature type="domain" description="CBM1" evidence="7">
    <location>
        <begin position="30"/>
        <end position="66"/>
    </location>
</feature>
<dbReference type="EMBL" id="JAVHJO010000002">
    <property type="protein sequence ID" value="KAK6542940.1"/>
    <property type="molecule type" value="Genomic_DNA"/>
</dbReference>
<keyword evidence="2 6" id="KW-0732">Signal</keyword>
<feature type="signal peptide" evidence="6">
    <location>
        <begin position="1"/>
        <end position="30"/>
    </location>
</feature>
<evidence type="ECO:0000313" key="8">
    <source>
        <dbReference type="EMBL" id="KAK6542940.1"/>
    </source>
</evidence>
<gene>
    <name evidence="8" type="ORF">TWF694_006878</name>
</gene>
<evidence type="ECO:0000256" key="5">
    <source>
        <dbReference type="SAM" id="MobiDB-lite"/>
    </source>
</evidence>
<dbReference type="Gene3D" id="2.60.120.200">
    <property type="match status" value="1"/>
</dbReference>
<dbReference type="PANTHER" id="PTHR42812">
    <property type="entry name" value="BETA-XYLOSIDASE"/>
    <property type="match status" value="1"/>
</dbReference>
<dbReference type="GO" id="GO:0005576">
    <property type="term" value="C:extracellular region"/>
    <property type="evidence" value="ECO:0007669"/>
    <property type="project" value="InterPro"/>
</dbReference>
<feature type="region of interest" description="Disordered" evidence="5">
    <location>
        <begin position="72"/>
        <end position="114"/>
    </location>
</feature>
<dbReference type="SUPFAM" id="SSF75005">
    <property type="entry name" value="Arabinanase/levansucrase/invertase"/>
    <property type="match status" value="1"/>
</dbReference>
<dbReference type="InterPro" id="IPR035971">
    <property type="entry name" value="CBD_sf"/>
</dbReference>
<evidence type="ECO:0000259" key="7">
    <source>
        <dbReference type="PROSITE" id="PS51164"/>
    </source>
</evidence>
<evidence type="ECO:0000313" key="9">
    <source>
        <dbReference type="Proteomes" id="UP001365542"/>
    </source>
</evidence>
<keyword evidence="9" id="KW-1185">Reference proteome</keyword>
<keyword evidence="3" id="KW-0378">Hydrolase</keyword>
<reference evidence="8 9" key="1">
    <citation type="submission" date="2019-10" db="EMBL/GenBank/DDBJ databases">
        <authorList>
            <person name="Palmer J.M."/>
        </authorList>
    </citation>
    <scope>NUCLEOTIDE SEQUENCE [LARGE SCALE GENOMIC DNA]</scope>
    <source>
        <strain evidence="8 9">TWF694</strain>
    </source>
</reference>
<dbReference type="Proteomes" id="UP001365542">
    <property type="component" value="Unassembled WGS sequence"/>
</dbReference>
<dbReference type="CDD" id="cd09001">
    <property type="entry name" value="GH43_FsAxh1-like"/>
    <property type="match status" value="1"/>
</dbReference>
<name>A0AAV9XMD7_9PEZI</name>
<dbReference type="PROSITE" id="PS51164">
    <property type="entry name" value="CBM1_2"/>
    <property type="match status" value="1"/>
</dbReference>
<dbReference type="AlphaFoldDB" id="A0AAV9XMD7"/>
<dbReference type="InterPro" id="IPR000254">
    <property type="entry name" value="CBD"/>
</dbReference>
<organism evidence="8 9">
    <name type="scientific">Orbilia ellipsospora</name>
    <dbReference type="NCBI Taxonomy" id="2528407"/>
    <lineage>
        <taxon>Eukaryota</taxon>
        <taxon>Fungi</taxon>
        <taxon>Dikarya</taxon>
        <taxon>Ascomycota</taxon>
        <taxon>Pezizomycotina</taxon>
        <taxon>Orbiliomycetes</taxon>
        <taxon>Orbiliales</taxon>
        <taxon>Orbiliaceae</taxon>
        <taxon>Orbilia</taxon>
    </lineage>
</organism>
<evidence type="ECO:0000256" key="2">
    <source>
        <dbReference type="ARBA" id="ARBA00022729"/>
    </source>
</evidence>
<dbReference type="GO" id="GO:0004553">
    <property type="term" value="F:hydrolase activity, hydrolyzing O-glycosyl compounds"/>
    <property type="evidence" value="ECO:0007669"/>
    <property type="project" value="InterPro"/>
</dbReference>
<dbReference type="SUPFAM" id="SSF49899">
    <property type="entry name" value="Concanavalin A-like lectins/glucanases"/>
    <property type="match status" value="1"/>
</dbReference>
<dbReference type="Pfam" id="PF00734">
    <property type="entry name" value="CBM_1"/>
    <property type="match status" value="1"/>
</dbReference>
<evidence type="ECO:0000256" key="4">
    <source>
        <dbReference type="ARBA" id="ARBA00023295"/>
    </source>
</evidence>
<dbReference type="GO" id="GO:0005975">
    <property type="term" value="P:carbohydrate metabolic process"/>
    <property type="evidence" value="ECO:0007669"/>
    <property type="project" value="InterPro"/>
</dbReference>
<dbReference type="Pfam" id="PF17851">
    <property type="entry name" value="GH43_C2"/>
    <property type="match status" value="1"/>
</dbReference>
<dbReference type="PROSITE" id="PS00562">
    <property type="entry name" value="CBM1_1"/>
    <property type="match status" value="1"/>
</dbReference>
<comment type="caution">
    <text evidence="8">The sequence shown here is derived from an EMBL/GenBank/DDBJ whole genome shotgun (WGS) entry which is preliminary data.</text>
</comment>
<keyword evidence="4" id="KW-0326">Glycosidase</keyword>
<evidence type="ECO:0000256" key="6">
    <source>
        <dbReference type="SAM" id="SignalP"/>
    </source>
</evidence>
<dbReference type="InterPro" id="IPR013320">
    <property type="entry name" value="ConA-like_dom_sf"/>
</dbReference>
<dbReference type="Gene3D" id="2.115.10.20">
    <property type="entry name" value="Glycosyl hydrolase domain, family 43"/>
    <property type="match status" value="1"/>
</dbReference>
<feature type="chain" id="PRO_5043844206" description="CBM1 domain-containing protein" evidence="6">
    <location>
        <begin position="31"/>
        <end position="613"/>
    </location>
</feature>
<evidence type="ECO:0000256" key="3">
    <source>
        <dbReference type="ARBA" id="ARBA00022801"/>
    </source>
</evidence>
<sequence>MGPALSKHPRGAALGASCLLALEFIAAVQAQSPAYGQCGGIGWTGATTCVSGWTCIYSNPYYSQCLQGSASSSTTTTTKATTTPSTTTKTTTTSSTSITTTSAGATSSSWPGNGSGSNFNNPVLWNDLADLEIIRVNDTFYYSASTMAFSPGAPVLRSYDLVNWEYIGHSVPTLDWSSKYNLANGERAYVQGIWASLFGYRKSTSTYYWGGCIEFGKTYMYTATNPAGPWSKRSTINTCYYDAGLLVDDDDTMYVAYGNTNISVARLSSDGLSQAETRVVWNSPSSIGTVEGSRFYKRNGYYYIFITHPANQQWILKASSPWGPYVERQILSNLSPPVSGAGVPHQGALISTAAGQWYYMAFIDSYPGGRMPVLAPVTWGSDGYPTLSLVNNAWGASYPYPLTKHPLKSPYGTDSFSGTSLSPEWEWNHNPDTSKFSVNNGLTLSTATVTTDLYAARNTLTHRILGPISIGTIVLNYGSMADGDRAGFSMFRDQSAWIGIAKTGTTTRISFVTGINLNQSGWTTSSTGSENAGATITGTKVWLRIYADIRPGGTRTATFSYSTDGNTFTNLGSGLVLNNAWQFFIGYRFGIFNYATKALGGSVKVDSFTMNLA</sequence>